<keyword evidence="4 11" id="KW-0378">Hydrolase</keyword>
<feature type="compositionally biased region" description="Low complexity" evidence="12">
    <location>
        <begin position="485"/>
        <end position="496"/>
    </location>
</feature>
<feature type="domain" description="Helicase ATP-binding" evidence="13">
    <location>
        <begin position="33"/>
        <end position="206"/>
    </location>
</feature>
<feature type="compositionally biased region" description="Basic residues" evidence="12">
    <location>
        <begin position="562"/>
        <end position="572"/>
    </location>
</feature>
<dbReference type="Pfam" id="PF00271">
    <property type="entry name" value="Helicase_C"/>
    <property type="match status" value="1"/>
</dbReference>
<name>A0A6P1SVB5_9RHOB</name>
<dbReference type="PANTHER" id="PTHR47959">
    <property type="entry name" value="ATP-DEPENDENT RNA HELICASE RHLE-RELATED"/>
    <property type="match status" value="1"/>
</dbReference>
<comment type="catalytic activity">
    <reaction evidence="8">
        <text>ATP + H2O = ADP + phosphate + H(+)</text>
        <dbReference type="Rhea" id="RHEA:13065"/>
        <dbReference type="ChEBI" id="CHEBI:15377"/>
        <dbReference type="ChEBI" id="CHEBI:15378"/>
        <dbReference type="ChEBI" id="CHEBI:30616"/>
        <dbReference type="ChEBI" id="CHEBI:43474"/>
        <dbReference type="ChEBI" id="CHEBI:456216"/>
        <dbReference type="EC" id="3.6.4.13"/>
    </reaction>
</comment>
<dbReference type="EC" id="3.6.4.13" evidence="1"/>
<sequence length="648" mass="70532">MTKFSDLDLDPKVLQAVAEAGYETPTPIQAQAIPHALVGRDVLGIAQTGTGKTASFTLPMITMLSKGRARARMPRSLVLAPTRELAAQVAENFEIYSKHTKLTMALLIGGTSFKDQDRLIDRGVDVLIATPGRLLDHFERGKLMLTGVQIMVVDEADRMLDMGFIPDIERIFKLTPFTRQTLFFSATMAPEITRITQEFLSNPERVEVARQATTSETIEQWICKHKPSRRDRSDSEKREVLRRLIAEEGDKLTNGIIFCNRKRDVDIVAKSLKKHGLDAAPIHGDLDQSVRTRTLDSFRDGSLRLLIASDVAARGLDIPAVSHVFNYDVPTHSEDYVHRIGRTGRAGRAGKAITLCLPHDEKYLEQIEELVSKKIDVKPSPLAATTVEADPAEGEETPKPAKSRSRSRSRSKPEVQEEAPPAQPEKQERRRSEGRRSGSRPGGQGSGVVGMGDHMPAFLMQSFSVSELMAATNREREVEPEESPPSETEPQAEAAPVDAPAEKPKRKRSPRKPKAKQEEPAETAQADVADEPASPEPDVAADAAPAEKADAVPEAEAEQPKKPARKPRKRASSKAAEKPSEPAPEVLAAETAPESPGTDAATDAEPQQPAPEATTAEAAAPAKPARKPRKRASAAAVIENITPDAAPE</sequence>
<dbReference type="PROSITE" id="PS51192">
    <property type="entry name" value="HELICASE_ATP_BIND_1"/>
    <property type="match status" value="1"/>
</dbReference>
<dbReference type="GO" id="GO:0003676">
    <property type="term" value="F:nucleic acid binding"/>
    <property type="evidence" value="ECO:0007669"/>
    <property type="project" value="InterPro"/>
</dbReference>
<keyword evidence="17" id="KW-1185">Reference proteome</keyword>
<dbReference type="PROSITE" id="PS00039">
    <property type="entry name" value="DEAD_ATP_HELICASE"/>
    <property type="match status" value="1"/>
</dbReference>
<dbReference type="KEGG" id="amaq:GO499_05225"/>
<gene>
    <name evidence="16" type="ORF">GO499_05225</name>
</gene>
<dbReference type="FunFam" id="3.40.50.300:FF:000108">
    <property type="entry name" value="ATP-dependent RNA helicase RhlE"/>
    <property type="match status" value="1"/>
</dbReference>
<feature type="region of interest" description="Disordered" evidence="12">
    <location>
        <begin position="382"/>
        <end position="648"/>
    </location>
</feature>
<dbReference type="GO" id="GO:0042255">
    <property type="term" value="P:ribosome assembly"/>
    <property type="evidence" value="ECO:0007669"/>
    <property type="project" value="UniProtKB-ARBA"/>
</dbReference>
<feature type="compositionally biased region" description="Basic residues" evidence="12">
    <location>
        <begin position="401"/>
        <end position="410"/>
    </location>
</feature>
<feature type="domain" description="Helicase C-terminal" evidence="14">
    <location>
        <begin position="239"/>
        <end position="388"/>
    </location>
</feature>
<protein>
    <recommendedName>
        <fullName evidence="9">DEAD-box ATP-dependent RNA helicase RhpA</fullName>
        <ecNumber evidence="1">3.6.4.13</ecNumber>
    </recommendedName>
</protein>
<evidence type="ECO:0000256" key="2">
    <source>
        <dbReference type="ARBA" id="ARBA00022490"/>
    </source>
</evidence>
<evidence type="ECO:0000256" key="4">
    <source>
        <dbReference type="ARBA" id="ARBA00022801"/>
    </source>
</evidence>
<dbReference type="InterPro" id="IPR011545">
    <property type="entry name" value="DEAD/DEAH_box_helicase_dom"/>
</dbReference>
<dbReference type="CDD" id="cd18787">
    <property type="entry name" value="SF2_C_DEAD"/>
    <property type="match status" value="1"/>
</dbReference>
<feature type="compositionally biased region" description="Gly residues" evidence="12">
    <location>
        <begin position="440"/>
        <end position="450"/>
    </location>
</feature>
<dbReference type="SMART" id="SM00487">
    <property type="entry name" value="DEXDc"/>
    <property type="match status" value="1"/>
</dbReference>
<evidence type="ECO:0000259" key="15">
    <source>
        <dbReference type="PROSITE" id="PS51195"/>
    </source>
</evidence>
<dbReference type="SMART" id="SM00490">
    <property type="entry name" value="HELICc"/>
    <property type="match status" value="1"/>
</dbReference>
<keyword evidence="6 11" id="KW-0067">ATP-binding</keyword>
<evidence type="ECO:0000256" key="7">
    <source>
        <dbReference type="ARBA" id="ARBA00038437"/>
    </source>
</evidence>
<comment type="similarity">
    <text evidence="7 11">Belongs to the DEAD box helicase family.</text>
</comment>
<dbReference type="GO" id="GO:0005829">
    <property type="term" value="C:cytosol"/>
    <property type="evidence" value="ECO:0007669"/>
    <property type="project" value="TreeGrafter"/>
</dbReference>
<evidence type="ECO:0000256" key="11">
    <source>
        <dbReference type="RuleBase" id="RU000492"/>
    </source>
</evidence>
<feature type="short sequence motif" description="Q motif" evidence="10">
    <location>
        <begin position="2"/>
        <end position="30"/>
    </location>
</feature>
<dbReference type="GO" id="GO:0003724">
    <property type="term" value="F:RNA helicase activity"/>
    <property type="evidence" value="ECO:0007669"/>
    <property type="project" value="UniProtKB-EC"/>
</dbReference>
<dbReference type="GO" id="GO:0005524">
    <property type="term" value="F:ATP binding"/>
    <property type="evidence" value="ECO:0007669"/>
    <property type="project" value="UniProtKB-KW"/>
</dbReference>
<dbReference type="PROSITE" id="PS51195">
    <property type="entry name" value="Q_MOTIF"/>
    <property type="match status" value="1"/>
</dbReference>
<evidence type="ECO:0000256" key="6">
    <source>
        <dbReference type="ARBA" id="ARBA00022840"/>
    </source>
</evidence>
<dbReference type="GO" id="GO:0016787">
    <property type="term" value="F:hydrolase activity"/>
    <property type="evidence" value="ECO:0007669"/>
    <property type="project" value="UniProtKB-KW"/>
</dbReference>
<evidence type="ECO:0000256" key="5">
    <source>
        <dbReference type="ARBA" id="ARBA00022806"/>
    </source>
</evidence>
<dbReference type="GO" id="GO:0009266">
    <property type="term" value="P:response to temperature stimulus"/>
    <property type="evidence" value="ECO:0007669"/>
    <property type="project" value="UniProtKB-ARBA"/>
</dbReference>
<feature type="compositionally biased region" description="Basic and acidic residues" evidence="12">
    <location>
        <begin position="425"/>
        <end position="436"/>
    </location>
</feature>
<dbReference type="InterPro" id="IPR027417">
    <property type="entry name" value="P-loop_NTPase"/>
</dbReference>
<dbReference type="InterPro" id="IPR044742">
    <property type="entry name" value="DEAD/DEAH_RhlB"/>
</dbReference>
<evidence type="ECO:0000256" key="9">
    <source>
        <dbReference type="ARBA" id="ARBA00074363"/>
    </source>
</evidence>
<dbReference type="InterPro" id="IPR014014">
    <property type="entry name" value="RNA_helicase_DEAD_Q_motif"/>
</dbReference>
<dbReference type="InterPro" id="IPR000629">
    <property type="entry name" value="RNA-helicase_DEAD-box_CS"/>
</dbReference>
<dbReference type="InterPro" id="IPR014001">
    <property type="entry name" value="Helicase_ATP-bd"/>
</dbReference>
<dbReference type="PANTHER" id="PTHR47959:SF13">
    <property type="entry name" value="ATP-DEPENDENT RNA HELICASE RHLE"/>
    <property type="match status" value="1"/>
</dbReference>
<evidence type="ECO:0000313" key="16">
    <source>
        <dbReference type="EMBL" id="QHQ34634.1"/>
    </source>
</evidence>
<dbReference type="Pfam" id="PF00270">
    <property type="entry name" value="DEAD"/>
    <property type="match status" value="1"/>
</dbReference>
<feature type="compositionally biased region" description="Basic residues" evidence="12">
    <location>
        <begin position="504"/>
        <end position="514"/>
    </location>
</feature>
<keyword evidence="3 11" id="KW-0547">Nucleotide-binding</keyword>
<reference evidence="16 17" key="1">
    <citation type="submission" date="2019-12" db="EMBL/GenBank/DDBJ databases">
        <title>Complete genome sequence of Algicella marina strain 9Alg 56(T) isolated from the red alga Tichocarpus crinitus.</title>
        <authorList>
            <person name="Kim S.-G."/>
            <person name="Nedashkovskaya O.I."/>
        </authorList>
    </citation>
    <scope>NUCLEOTIDE SEQUENCE [LARGE SCALE GENOMIC DNA]</scope>
    <source>
        <strain evidence="16 17">9Alg 56</strain>
    </source>
</reference>
<evidence type="ECO:0000256" key="8">
    <source>
        <dbReference type="ARBA" id="ARBA00047984"/>
    </source>
</evidence>
<dbReference type="SUPFAM" id="SSF52540">
    <property type="entry name" value="P-loop containing nucleoside triphosphate hydrolases"/>
    <property type="match status" value="2"/>
</dbReference>
<evidence type="ECO:0000256" key="3">
    <source>
        <dbReference type="ARBA" id="ARBA00022741"/>
    </source>
</evidence>
<accession>A0A6P1SVB5</accession>
<dbReference type="InterPro" id="IPR050079">
    <property type="entry name" value="DEAD_box_RNA_helicase"/>
</dbReference>
<dbReference type="InterPro" id="IPR001650">
    <property type="entry name" value="Helicase_C-like"/>
</dbReference>
<evidence type="ECO:0000256" key="1">
    <source>
        <dbReference type="ARBA" id="ARBA00012552"/>
    </source>
</evidence>
<dbReference type="CDD" id="cd00268">
    <property type="entry name" value="DEADc"/>
    <property type="match status" value="1"/>
</dbReference>
<feature type="compositionally biased region" description="Low complexity" evidence="12">
    <location>
        <begin position="599"/>
        <end position="623"/>
    </location>
</feature>
<evidence type="ECO:0000259" key="14">
    <source>
        <dbReference type="PROSITE" id="PS51194"/>
    </source>
</evidence>
<dbReference type="Proteomes" id="UP000464495">
    <property type="component" value="Chromosome"/>
</dbReference>
<feature type="domain" description="DEAD-box RNA helicase Q" evidence="15">
    <location>
        <begin position="2"/>
        <end position="30"/>
    </location>
</feature>
<keyword evidence="2" id="KW-0963">Cytoplasm</keyword>
<dbReference type="EMBL" id="CP046620">
    <property type="protein sequence ID" value="QHQ34634.1"/>
    <property type="molecule type" value="Genomic_DNA"/>
</dbReference>
<dbReference type="PROSITE" id="PS51194">
    <property type="entry name" value="HELICASE_CTER"/>
    <property type="match status" value="1"/>
</dbReference>
<evidence type="ECO:0000259" key="13">
    <source>
        <dbReference type="PROSITE" id="PS51192"/>
    </source>
</evidence>
<dbReference type="AlphaFoldDB" id="A0A6P1SVB5"/>
<evidence type="ECO:0000256" key="10">
    <source>
        <dbReference type="PROSITE-ProRule" id="PRU00552"/>
    </source>
</evidence>
<evidence type="ECO:0000313" key="17">
    <source>
        <dbReference type="Proteomes" id="UP000464495"/>
    </source>
</evidence>
<keyword evidence="5 11" id="KW-0347">Helicase</keyword>
<dbReference type="Gene3D" id="3.40.50.300">
    <property type="entry name" value="P-loop containing nucleotide triphosphate hydrolases"/>
    <property type="match status" value="2"/>
</dbReference>
<evidence type="ECO:0000256" key="12">
    <source>
        <dbReference type="SAM" id="MobiDB-lite"/>
    </source>
</evidence>
<proteinExistence type="inferred from homology"/>
<organism evidence="16 17">
    <name type="scientific">Algicella marina</name>
    <dbReference type="NCBI Taxonomy" id="2683284"/>
    <lineage>
        <taxon>Bacteria</taxon>
        <taxon>Pseudomonadati</taxon>
        <taxon>Pseudomonadota</taxon>
        <taxon>Alphaproteobacteria</taxon>
        <taxon>Rhodobacterales</taxon>
        <taxon>Paracoccaceae</taxon>
        <taxon>Algicella</taxon>
    </lineage>
</organism>